<keyword evidence="2" id="KW-0805">Transcription regulation</keyword>
<evidence type="ECO:0000256" key="1">
    <source>
        <dbReference type="ARBA" id="ARBA00022491"/>
    </source>
</evidence>
<proteinExistence type="predicted"/>
<dbReference type="SUPFAM" id="SSF46689">
    <property type="entry name" value="Homeodomain-like"/>
    <property type="match status" value="1"/>
</dbReference>
<dbReference type="InterPro" id="IPR036271">
    <property type="entry name" value="Tet_transcr_reg_TetR-rel_C_sf"/>
</dbReference>
<evidence type="ECO:0000256" key="4">
    <source>
        <dbReference type="ARBA" id="ARBA00023163"/>
    </source>
</evidence>
<evidence type="ECO:0000313" key="7">
    <source>
        <dbReference type="EMBL" id="MBK0417651.1"/>
    </source>
</evidence>
<dbReference type="Gene3D" id="1.10.357.10">
    <property type="entry name" value="Tetracycline Repressor, domain 2"/>
    <property type="match status" value="1"/>
</dbReference>
<dbReference type="PANTHER" id="PTHR30055:SF234">
    <property type="entry name" value="HTH-TYPE TRANSCRIPTIONAL REGULATOR BETI"/>
    <property type="match status" value="1"/>
</dbReference>
<dbReference type="Proteomes" id="UP000608530">
    <property type="component" value="Unassembled WGS sequence"/>
</dbReference>
<evidence type="ECO:0000259" key="6">
    <source>
        <dbReference type="PROSITE" id="PS50977"/>
    </source>
</evidence>
<evidence type="ECO:0000313" key="8">
    <source>
        <dbReference type="Proteomes" id="UP000608530"/>
    </source>
</evidence>
<keyword evidence="3 5" id="KW-0238">DNA-binding</keyword>
<evidence type="ECO:0000256" key="3">
    <source>
        <dbReference type="ARBA" id="ARBA00023125"/>
    </source>
</evidence>
<dbReference type="InterPro" id="IPR001647">
    <property type="entry name" value="HTH_TetR"/>
</dbReference>
<dbReference type="GO" id="GO:0003700">
    <property type="term" value="F:DNA-binding transcription factor activity"/>
    <property type="evidence" value="ECO:0007669"/>
    <property type="project" value="TreeGrafter"/>
</dbReference>
<reference evidence="7" key="1">
    <citation type="submission" date="2020-12" db="EMBL/GenBank/DDBJ databases">
        <title>Leucobacter sp. CAS1, isolated from Chromium sludge.</title>
        <authorList>
            <person name="Xu Z."/>
        </authorList>
    </citation>
    <scope>NUCLEOTIDE SEQUENCE</scope>
    <source>
        <strain evidence="7">CSA1</strain>
    </source>
</reference>
<dbReference type="RefSeq" id="WP_200112927.1">
    <property type="nucleotide sequence ID" value="NZ_JAEHOH010000001.1"/>
</dbReference>
<sequence length="245" mass="26778">MTLTAEPRVAEIDLATRRRAEILYGTIRVVSRDGVVAAKLKDIAKESGVSLGLVQHYFDTRENLVDEAFGAMMLVVSRESARTITGTGDPLEFIFGMVRLHVFGSVVFPERWGFWSELWSGAGRSEHLRDVATQIYRSWAHPLEAAIRQLEDLGRIPEGADPKHLSAGILALMDGLSVRTIAEPSIYTQALMLDVLNAWVGTQLGADPAEVSRITEKLSRETGSAERPALSPEIIAAALIEARAA</sequence>
<dbReference type="EMBL" id="JAEHOH010000001">
    <property type="protein sequence ID" value="MBK0417651.1"/>
    <property type="molecule type" value="Genomic_DNA"/>
</dbReference>
<dbReference type="Pfam" id="PF00440">
    <property type="entry name" value="TetR_N"/>
    <property type="match status" value="1"/>
</dbReference>
<evidence type="ECO:0000256" key="2">
    <source>
        <dbReference type="ARBA" id="ARBA00023015"/>
    </source>
</evidence>
<dbReference type="InterPro" id="IPR050109">
    <property type="entry name" value="HTH-type_TetR-like_transc_reg"/>
</dbReference>
<comment type="caution">
    <text evidence="7">The sequence shown here is derived from an EMBL/GenBank/DDBJ whole genome shotgun (WGS) entry which is preliminary data.</text>
</comment>
<organism evidence="7 8">
    <name type="scientific">Leucobacter chromiisoli</name>
    <dbReference type="NCBI Taxonomy" id="2796471"/>
    <lineage>
        <taxon>Bacteria</taxon>
        <taxon>Bacillati</taxon>
        <taxon>Actinomycetota</taxon>
        <taxon>Actinomycetes</taxon>
        <taxon>Micrococcales</taxon>
        <taxon>Microbacteriaceae</taxon>
        <taxon>Leucobacter</taxon>
    </lineage>
</organism>
<evidence type="ECO:0000256" key="5">
    <source>
        <dbReference type="PROSITE-ProRule" id="PRU00335"/>
    </source>
</evidence>
<accession>A0A934UTS1</accession>
<keyword evidence="1" id="KW-0678">Repressor</keyword>
<keyword evidence="4" id="KW-0804">Transcription</keyword>
<dbReference type="SUPFAM" id="SSF48498">
    <property type="entry name" value="Tetracyclin repressor-like, C-terminal domain"/>
    <property type="match status" value="1"/>
</dbReference>
<dbReference type="PANTHER" id="PTHR30055">
    <property type="entry name" value="HTH-TYPE TRANSCRIPTIONAL REGULATOR RUTR"/>
    <property type="match status" value="1"/>
</dbReference>
<dbReference type="Pfam" id="PF13977">
    <property type="entry name" value="TetR_C_6"/>
    <property type="match status" value="1"/>
</dbReference>
<gene>
    <name evidence="7" type="ORF">JD276_01190</name>
</gene>
<keyword evidence="8" id="KW-1185">Reference proteome</keyword>
<dbReference type="InterPro" id="IPR009057">
    <property type="entry name" value="Homeodomain-like_sf"/>
</dbReference>
<dbReference type="PROSITE" id="PS50977">
    <property type="entry name" value="HTH_TETR_2"/>
    <property type="match status" value="1"/>
</dbReference>
<dbReference type="AlphaFoldDB" id="A0A934UTS1"/>
<dbReference type="GO" id="GO:0000976">
    <property type="term" value="F:transcription cis-regulatory region binding"/>
    <property type="evidence" value="ECO:0007669"/>
    <property type="project" value="TreeGrafter"/>
</dbReference>
<feature type="DNA-binding region" description="H-T-H motif" evidence="5">
    <location>
        <begin position="39"/>
        <end position="58"/>
    </location>
</feature>
<dbReference type="InterPro" id="IPR039538">
    <property type="entry name" value="BetI_C"/>
</dbReference>
<name>A0A934UTS1_9MICO</name>
<feature type="domain" description="HTH tetR-type" evidence="6">
    <location>
        <begin position="16"/>
        <end position="76"/>
    </location>
</feature>
<protein>
    <submittedName>
        <fullName evidence="7">TetR family transcriptional regulator C-terminal domain-containing protein</fullName>
    </submittedName>
</protein>